<name>A0ABR4BKK9_9LECA</name>
<dbReference type="EMBL" id="JBHFEH010000003">
    <property type="protein sequence ID" value="KAL2057932.1"/>
    <property type="molecule type" value="Genomic_DNA"/>
</dbReference>
<dbReference type="Proteomes" id="UP001590951">
    <property type="component" value="Unassembled WGS sequence"/>
</dbReference>
<sequence>MPARCSGWQWISVPKVILEAHTLQRDPCRQVVVRLSREGRIFPHLQVATIANAKVITVVGPAAEIDEQNAYANSRNLTTQTLHLGGKIHSPDNVEIPKDLTACAEAKDALKPPDAFCFKVVVRSNRTAAAVKTGLLSTGVINVSLLDNVNGIRS</sequence>
<evidence type="ECO:0000313" key="1">
    <source>
        <dbReference type="EMBL" id="KAL2057932.1"/>
    </source>
</evidence>
<reference evidence="1 2" key="1">
    <citation type="submission" date="2024-09" db="EMBL/GenBank/DDBJ databases">
        <title>Rethinking Asexuality: The Enigmatic Case of Functional Sexual Genes in Lepraria (Stereocaulaceae).</title>
        <authorList>
            <person name="Doellman M."/>
            <person name="Sun Y."/>
            <person name="Barcenas-Pena A."/>
            <person name="Lumbsch H.T."/>
            <person name="Grewe F."/>
        </authorList>
    </citation>
    <scope>NUCLEOTIDE SEQUENCE [LARGE SCALE GENOMIC DNA]</scope>
    <source>
        <strain evidence="1 2">Grewe 0041</strain>
    </source>
</reference>
<protein>
    <submittedName>
        <fullName evidence="1">Uncharacterized protein</fullName>
    </submittedName>
</protein>
<proteinExistence type="predicted"/>
<organism evidence="1 2">
    <name type="scientific">Lepraria finkii</name>
    <dbReference type="NCBI Taxonomy" id="1340010"/>
    <lineage>
        <taxon>Eukaryota</taxon>
        <taxon>Fungi</taxon>
        <taxon>Dikarya</taxon>
        <taxon>Ascomycota</taxon>
        <taxon>Pezizomycotina</taxon>
        <taxon>Lecanoromycetes</taxon>
        <taxon>OSLEUM clade</taxon>
        <taxon>Lecanoromycetidae</taxon>
        <taxon>Lecanorales</taxon>
        <taxon>Lecanorineae</taxon>
        <taxon>Stereocaulaceae</taxon>
        <taxon>Lepraria</taxon>
    </lineage>
</organism>
<keyword evidence="2" id="KW-1185">Reference proteome</keyword>
<evidence type="ECO:0000313" key="2">
    <source>
        <dbReference type="Proteomes" id="UP001590951"/>
    </source>
</evidence>
<gene>
    <name evidence="1" type="ORF">ABVK25_001549</name>
</gene>
<comment type="caution">
    <text evidence="1">The sequence shown here is derived from an EMBL/GenBank/DDBJ whole genome shotgun (WGS) entry which is preliminary data.</text>
</comment>
<accession>A0ABR4BKK9</accession>